<dbReference type="Gene3D" id="3.30.160.20">
    <property type="match status" value="1"/>
</dbReference>
<feature type="domain" description="Small ribosomal subunit protein mS35 mitochondrial conserved" evidence="2">
    <location>
        <begin position="108"/>
        <end position="209"/>
    </location>
</feature>
<dbReference type="EMBL" id="JBGBPQ010000004">
    <property type="protein sequence ID" value="KAL1525624.1"/>
    <property type="molecule type" value="Genomic_DNA"/>
</dbReference>
<proteinExistence type="predicted"/>
<evidence type="ECO:0000256" key="1">
    <source>
        <dbReference type="SAM" id="MobiDB-lite"/>
    </source>
</evidence>
<dbReference type="AlphaFoldDB" id="A0AB34JZF4"/>
<comment type="caution">
    <text evidence="3">The sequence shown here is derived from an EMBL/GenBank/DDBJ whole genome shotgun (WGS) entry which is preliminary data.</text>
</comment>
<dbReference type="Pfam" id="PF10213">
    <property type="entry name" value="MRP-S28"/>
    <property type="match status" value="1"/>
</dbReference>
<evidence type="ECO:0000259" key="2">
    <source>
        <dbReference type="Pfam" id="PF10213"/>
    </source>
</evidence>
<feature type="region of interest" description="Disordered" evidence="1">
    <location>
        <begin position="22"/>
        <end position="52"/>
    </location>
</feature>
<name>A0AB34JZF4_PRYPA</name>
<reference evidence="3 4" key="1">
    <citation type="journal article" date="2024" name="Science">
        <title>Giant polyketide synthase enzymes in the biosynthesis of giant marine polyether toxins.</title>
        <authorList>
            <person name="Fallon T.R."/>
            <person name="Shende V.V."/>
            <person name="Wierzbicki I.H."/>
            <person name="Pendleton A.L."/>
            <person name="Watervoot N.F."/>
            <person name="Auber R.P."/>
            <person name="Gonzalez D.J."/>
            <person name="Wisecaver J.H."/>
            <person name="Moore B.S."/>
        </authorList>
    </citation>
    <scope>NUCLEOTIDE SEQUENCE [LARGE SCALE GENOMIC DNA]</scope>
    <source>
        <strain evidence="3 4">12B1</strain>
    </source>
</reference>
<gene>
    <name evidence="3" type="ORF">AB1Y20_020477</name>
</gene>
<feature type="compositionally biased region" description="Basic and acidic residues" evidence="1">
    <location>
        <begin position="39"/>
        <end position="52"/>
    </location>
</feature>
<evidence type="ECO:0000313" key="4">
    <source>
        <dbReference type="Proteomes" id="UP001515480"/>
    </source>
</evidence>
<sequence>MRASALLRLGLRCPAAFPATPPRGHGGVRLLSSRMGRGRGRERDPKAEQAEKEWEKYEQEVIRRLNATGVPKFRLPPPTVPKTHLETWVVPSHVADDPEENVISFCTRFYLDSTMGSTGGLQPVYQTKVQMVVKLKKLGLSAREVNRIVAVSPANNYDEGTGELKLQSNKFSSVQKNKMECRRLLDALIDDARENADAHANTPDSQLPLHARSPGWRWLASTPRTGS</sequence>
<organism evidence="3 4">
    <name type="scientific">Prymnesium parvum</name>
    <name type="common">Toxic golden alga</name>
    <dbReference type="NCBI Taxonomy" id="97485"/>
    <lineage>
        <taxon>Eukaryota</taxon>
        <taxon>Haptista</taxon>
        <taxon>Haptophyta</taxon>
        <taxon>Prymnesiophyceae</taxon>
        <taxon>Prymnesiales</taxon>
        <taxon>Prymnesiaceae</taxon>
        <taxon>Prymnesium</taxon>
    </lineage>
</organism>
<protein>
    <recommendedName>
        <fullName evidence="2">Small ribosomal subunit protein mS35 mitochondrial conserved domain-containing protein</fullName>
    </recommendedName>
</protein>
<accession>A0AB34JZF4</accession>
<keyword evidence="4" id="KW-1185">Reference proteome</keyword>
<dbReference type="InterPro" id="IPR019349">
    <property type="entry name" value="Ribosomal_mS35_mit"/>
</dbReference>
<feature type="region of interest" description="Disordered" evidence="1">
    <location>
        <begin position="197"/>
        <end position="227"/>
    </location>
</feature>
<dbReference type="Proteomes" id="UP001515480">
    <property type="component" value="Unassembled WGS sequence"/>
</dbReference>
<evidence type="ECO:0000313" key="3">
    <source>
        <dbReference type="EMBL" id="KAL1525624.1"/>
    </source>
</evidence>